<proteinExistence type="predicted"/>
<reference evidence="1 2" key="1">
    <citation type="submission" date="2014-09" db="EMBL/GenBank/DDBJ databases">
        <authorList>
            <person name="Magalhaes I.L.F."/>
            <person name="Oliveira U."/>
            <person name="Santos F.R."/>
            <person name="Vidigal T.H.D.A."/>
            <person name="Brescovit A.D."/>
            <person name="Santos A.J."/>
        </authorList>
    </citation>
    <scope>NUCLEOTIDE SEQUENCE [LARGE SCALE GENOMIC DNA]</scope>
</reference>
<accession>A0A0P1BFL1</accession>
<dbReference type="EMBL" id="CCYA01000240">
    <property type="protein sequence ID" value="CEH14248.1"/>
    <property type="molecule type" value="Genomic_DNA"/>
</dbReference>
<name>A0A0P1BFL1_9BASI</name>
<dbReference type="Proteomes" id="UP000054845">
    <property type="component" value="Unassembled WGS sequence"/>
</dbReference>
<evidence type="ECO:0000313" key="1">
    <source>
        <dbReference type="EMBL" id="CEH14248.1"/>
    </source>
</evidence>
<organism evidence="1 2">
    <name type="scientific">Ceraceosorus bombacis</name>
    <dbReference type="NCBI Taxonomy" id="401625"/>
    <lineage>
        <taxon>Eukaryota</taxon>
        <taxon>Fungi</taxon>
        <taxon>Dikarya</taxon>
        <taxon>Basidiomycota</taxon>
        <taxon>Ustilaginomycotina</taxon>
        <taxon>Exobasidiomycetes</taxon>
        <taxon>Ceraceosorales</taxon>
        <taxon>Ceraceosoraceae</taxon>
        <taxon>Ceraceosorus</taxon>
    </lineage>
</organism>
<dbReference type="AlphaFoldDB" id="A0A0P1BFL1"/>
<keyword evidence="2" id="KW-1185">Reference proteome</keyword>
<evidence type="ECO:0000313" key="2">
    <source>
        <dbReference type="Proteomes" id="UP000054845"/>
    </source>
</evidence>
<sequence length="59" mass="6578">MWNLPHKDGVTHHGTKLFQKSDELWTRTLIASAVSTFTSYSSDIVACASHCQLNLDVCI</sequence>
<protein>
    <submittedName>
        <fullName evidence="1">Uncharacterized protein</fullName>
    </submittedName>
</protein>